<reference evidence="2" key="1">
    <citation type="journal article" date="2020" name="Stud. Mycol.">
        <title>101 Dothideomycetes genomes: a test case for predicting lifestyles and emergence of pathogens.</title>
        <authorList>
            <person name="Haridas S."/>
            <person name="Albert R."/>
            <person name="Binder M."/>
            <person name="Bloem J."/>
            <person name="Labutti K."/>
            <person name="Salamov A."/>
            <person name="Andreopoulos B."/>
            <person name="Baker S."/>
            <person name="Barry K."/>
            <person name="Bills G."/>
            <person name="Bluhm B."/>
            <person name="Cannon C."/>
            <person name="Castanera R."/>
            <person name="Culley D."/>
            <person name="Daum C."/>
            <person name="Ezra D."/>
            <person name="Gonzalez J."/>
            <person name="Henrissat B."/>
            <person name="Kuo A."/>
            <person name="Liang C."/>
            <person name="Lipzen A."/>
            <person name="Lutzoni F."/>
            <person name="Magnuson J."/>
            <person name="Mondo S."/>
            <person name="Nolan M."/>
            <person name="Ohm R."/>
            <person name="Pangilinan J."/>
            <person name="Park H.-J."/>
            <person name="Ramirez L."/>
            <person name="Alfaro M."/>
            <person name="Sun H."/>
            <person name="Tritt A."/>
            <person name="Yoshinaga Y."/>
            <person name="Zwiers L.-H."/>
            <person name="Turgeon B."/>
            <person name="Goodwin S."/>
            <person name="Spatafora J."/>
            <person name="Crous P."/>
            <person name="Grigoriev I."/>
        </authorList>
    </citation>
    <scope>NUCLEOTIDE SEQUENCE</scope>
    <source>
        <strain evidence="2">CBS 175.79</strain>
    </source>
</reference>
<dbReference type="OrthoDB" id="3770800at2759"/>
<dbReference type="EMBL" id="ML978066">
    <property type="protein sequence ID" value="KAF2021245.1"/>
    <property type="molecule type" value="Genomic_DNA"/>
</dbReference>
<evidence type="ECO:0000256" key="1">
    <source>
        <dbReference type="SAM" id="SignalP"/>
    </source>
</evidence>
<protein>
    <recommendedName>
        <fullName evidence="4">Secreted protein</fullName>
    </recommendedName>
</protein>
<dbReference type="GeneID" id="54283971"/>
<feature type="signal peptide" evidence="1">
    <location>
        <begin position="1"/>
        <end position="19"/>
    </location>
</feature>
<feature type="chain" id="PRO_5025519446" description="Secreted protein" evidence="1">
    <location>
        <begin position="20"/>
        <end position="122"/>
    </location>
</feature>
<organism evidence="2 3">
    <name type="scientific">Aaosphaeria arxii CBS 175.79</name>
    <dbReference type="NCBI Taxonomy" id="1450172"/>
    <lineage>
        <taxon>Eukaryota</taxon>
        <taxon>Fungi</taxon>
        <taxon>Dikarya</taxon>
        <taxon>Ascomycota</taxon>
        <taxon>Pezizomycotina</taxon>
        <taxon>Dothideomycetes</taxon>
        <taxon>Pleosporomycetidae</taxon>
        <taxon>Pleosporales</taxon>
        <taxon>Pleosporales incertae sedis</taxon>
        <taxon>Aaosphaeria</taxon>
    </lineage>
</organism>
<evidence type="ECO:0000313" key="2">
    <source>
        <dbReference type="EMBL" id="KAF2021245.1"/>
    </source>
</evidence>
<sequence>MQFTTFLAVMAPIIATVQAGCYSGGDSWGGDQGVANSVVDQICNGGGVSGSFQGGQTKYACRQLSGSKKGEFWVRWTGAGTLSLNDGDCRLRLKNEINGCSNGGESTVAGWFFRSDPNGGAC</sequence>
<proteinExistence type="predicted"/>
<dbReference type="Proteomes" id="UP000799778">
    <property type="component" value="Unassembled WGS sequence"/>
</dbReference>
<evidence type="ECO:0000313" key="3">
    <source>
        <dbReference type="Proteomes" id="UP000799778"/>
    </source>
</evidence>
<accession>A0A6A5Y6R0</accession>
<name>A0A6A5Y6R0_9PLEO</name>
<evidence type="ECO:0008006" key="4">
    <source>
        <dbReference type="Google" id="ProtNLM"/>
    </source>
</evidence>
<keyword evidence="1" id="KW-0732">Signal</keyword>
<dbReference type="RefSeq" id="XP_033389584.1">
    <property type="nucleotide sequence ID" value="XM_033526574.1"/>
</dbReference>
<keyword evidence="3" id="KW-1185">Reference proteome</keyword>
<gene>
    <name evidence="2" type="ORF">BU24DRAFT_416902</name>
</gene>
<dbReference type="AlphaFoldDB" id="A0A6A5Y6R0"/>